<gene>
    <name evidence="2" type="primary">fam185a</name>
</gene>
<organism evidence="2">
    <name type="scientific">Xenopus tropicalis</name>
    <name type="common">Western clawed frog</name>
    <name type="synonym">Silurana tropicalis</name>
    <dbReference type="NCBI Taxonomy" id="8364"/>
    <lineage>
        <taxon>Eukaryota</taxon>
        <taxon>Metazoa</taxon>
        <taxon>Chordata</taxon>
        <taxon>Craniata</taxon>
        <taxon>Vertebrata</taxon>
        <taxon>Euteleostomi</taxon>
        <taxon>Amphibia</taxon>
        <taxon>Batrachia</taxon>
        <taxon>Anura</taxon>
        <taxon>Pipoidea</taxon>
        <taxon>Pipidae</taxon>
        <taxon>Xenopodinae</taxon>
        <taxon>Xenopus</taxon>
        <taxon>Silurana</taxon>
    </lineage>
</organism>
<dbReference type="PANTHER" id="PTHR34094:SF1">
    <property type="entry name" value="PROTEIN FAM185A"/>
    <property type="match status" value="1"/>
</dbReference>
<reference evidence="2" key="2">
    <citation type="submission" date="2021-03" db="UniProtKB">
        <authorList>
            <consortium name="Ensembl"/>
        </authorList>
    </citation>
    <scope>IDENTIFICATION</scope>
</reference>
<dbReference type="Pfam" id="PF13349">
    <property type="entry name" value="DUF4097"/>
    <property type="match status" value="1"/>
</dbReference>
<accession>A0A803KA75</accession>
<evidence type="ECO:0000313" key="2">
    <source>
        <dbReference type="Ensembl" id="ENSXETP00000117297"/>
    </source>
</evidence>
<dbReference type="InterPro" id="IPR025164">
    <property type="entry name" value="Toastrack_DUF4097"/>
</dbReference>
<dbReference type="Xenbase" id="XB-GENE-950334">
    <property type="gene designation" value="fam185a"/>
</dbReference>
<dbReference type="Bgee" id="ENSXETG00000019736">
    <property type="expression patterns" value="Expressed in 2-cell stage embryo and 12 other cell types or tissues"/>
</dbReference>
<dbReference type="AlphaFoldDB" id="A0A803KA75"/>
<sequence>MSSLLYRGGCSCLSWAGRRARVVAACRWKGGRAAEPLNKPLKQWTLIVSPQSRLCVELPCSVRVSSQDPFAYPHADRVFVTVSGVDRNVHRGLDLDNIEVKYEESSRQVVIHSRDIDSHTCVEVTTPVRFDVNIKTSGTGSVNIKKIECDNCHIETEKGDSVLQSVKSHAVNIRTDGGKVSCLGTVYGNVNIYAAAQSIERSQHCSYWSVKIEKLQGTSINICTEDGTLKAKYLYTESSSISSASGDIRLGSVHGDVNLHSQHGSVTVGSLDGSLSASTCDGAMDIYVSQVGQVHLKSEEGCITVRVPEKLPTSLQLAGTTVDVSPDIQLNEIQTTSKEGQVTLTASINAANGRERWIKAESKRGTVSLKTQNWLQSLKFHTT</sequence>
<reference evidence="2" key="1">
    <citation type="journal article" date="2010" name="Science">
        <title>The genome of the Western clawed frog Xenopus tropicalis.</title>
        <authorList>
            <person name="Hellsten U."/>
            <person name="Harland R.M."/>
            <person name="Gilchrist M.J."/>
            <person name="Hendrix D."/>
            <person name="Jurka J."/>
            <person name="Kapitonov V."/>
            <person name="Ovcharenko I."/>
            <person name="Putnam N.H."/>
            <person name="Shu S."/>
            <person name="Taher L."/>
            <person name="Blitz I.L."/>
            <person name="Blumberg B."/>
            <person name="Dichmann D.S."/>
            <person name="Dubchak I."/>
            <person name="Amaya E."/>
            <person name="Detter J.C."/>
            <person name="Fletcher R."/>
            <person name="Gerhard D.S."/>
            <person name="Goodstein D."/>
            <person name="Graves T."/>
            <person name="Grigoriev I.V."/>
            <person name="Grimwood J."/>
            <person name="Kawashima T."/>
            <person name="Lindquist E."/>
            <person name="Lucas S.M."/>
            <person name="Mead P.E."/>
            <person name="Mitros T."/>
            <person name="Ogino H."/>
            <person name="Ohta Y."/>
            <person name="Poliakov A.V."/>
            <person name="Pollet N."/>
            <person name="Robert J."/>
            <person name="Salamov A."/>
            <person name="Sater A.K."/>
            <person name="Schmutz J."/>
            <person name="Terry A."/>
            <person name="Vize P.D."/>
            <person name="Warren W.C."/>
            <person name="Wells D."/>
            <person name="Wills A."/>
            <person name="Wilson R.K."/>
            <person name="Zimmerman L.B."/>
            <person name="Zorn A.M."/>
            <person name="Grainger R."/>
            <person name="Grammer T."/>
            <person name="Khokha M.K."/>
            <person name="Richardson P.M."/>
            <person name="Rokhsar D.S."/>
        </authorList>
    </citation>
    <scope>NUCLEOTIDE SEQUENCE [LARGE SCALE GENOMIC DNA]</scope>
    <source>
        <strain evidence="2">Nigerian</strain>
    </source>
</reference>
<dbReference type="Ensembl" id="ENSXETT00000109389">
    <property type="protein sequence ID" value="ENSXETP00000117297"/>
    <property type="gene ID" value="ENSXETG00000019736"/>
</dbReference>
<proteinExistence type="predicted"/>
<dbReference type="InParanoid" id="A0A803KA75"/>
<dbReference type="GeneTree" id="ENSGT00390000016680"/>
<dbReference type="FunCoup" id="A0A803KA75">
    <property type="interactions" value="268"/>
</dbReference>
<evidence type="ECO:0000259" key="1">
    <source>
        <dbReference type="Pfam" id="PF13349"/>
    </source>
</evidence>
<protein>
    <submittedName>
        <fullName evidence="2">Family with sequence similarity 185 member A</fullName>
    </submittedName>
</protein>
<name>A0A803KA75_XENTR</name>
<feature type="domain" description="DUF4097" evidence="1">
    <location>
        <begin position="77"/>
        <end position="316"/>
    </location>
</feature>
<dbReference type="PANTHER" id="PTHR34094">
    <property type="match status" value="1"/>
</dbReference>